<gene>
    <name evidence="2" type="ORF">ABEB36_004811</name>
</gene>
<dbReference type="EMBL" id="JBDJPC010000004">
    <property type="protein sequence ID" value="KAL1505190.1"/>
    <property type="molecule type" value="Genomic_DNA"/>
</dbReference>
<sequence>MVGISSSTSLSVLVVFESMANNFSLLDEEFKDMILAYGESHLNAVAAAHLYDQRFPKDIIPDVKLFYVWFSGIETLAIFGRGVWQNGGAIKSRQFVTFKEGILNVVDK</sequence>
<organism evidence="2 3">
    <name type="scientific">Hypothenemus hampei</name>
    <name type="common">Coffee berry borer</name>
    <dbReference type="NCBI Taxonomy" id="57062"/>
    <lineage>
        <taxon>Eukaryota</taxon>
        <taxon>Metazoa</taxon>
        <taxon>Ecdysozoa</taxon>
        <taxon>Arthropoda</taxon>
        <taxon>Hexapoda</taxon>
        <taxon>Insecta</taxon>
        <taxon>Pterygota</taxon>
        <taxon>Neoptera</taxon>
        <taxon>Endopterygota</taxon>
        <taxon>Coleoptera</taxon>
        <taxon>Polyphaga</taxon>
        <taxon>Cucujiformia</taxon>
        <taxon>Curculionidae</taxon>
        <taxon>Scolytinae</taxon>
        <taxon>Hypothenemus</taxon>
    </lineage>
</organism>
<dbReference type="Proteomes" id="UP001566132">
    <property type="component" value="Unassembled WGS sequence"/>
</dbReference>
<reference evidence="2 3" key="1">
    <citation type="submission" date="2024-05" db="EMBL/GenBank/DDBJ databases">
        <title>Genetic variation in Jamaican populations of the coffee berry borer (Hypothenemus hampei).</title>
        <authorList>
            <person name="Errbii M."/>
            <person name="Myrie A."/>
        </authorList>
    </citation>
    <scope>NUCLEOTIDE SEQUENCE [LARGE SCALE GENOMIC DNA]</scope>
    <source>
        <strain evidence="2">JA-Hopewell-2020-01-JO</strain>
        <tissue evidence="2">Whole body</tissue>
    </source>
</reference>
<dbReference type="InterPro" id="IPR032135">
    <property type="entry name" value="DUF4817"/>
</dbReference>
<dbReference type="Pfam" id="PF16087">
    <property type="entry name" value="DUF4817"/>
    <property type="match status" value="1"/>
</dbReference>
<protein>
    <recommendedName>
        <fullName evidence="1">DUF4817 domain-containing protein</fullName>
    </recommendedName>
</protein>
<proteinExistence type="predicted"/>
<name>A0ABD1EYF5_HYPHA</name>
<evidence type="ECO:0000259" key="1">
    <source>
        <dbReference type="Pfam" id="PF16087"/>
    </source>
</evidence>
<keyword evidence="3" id="KW-1185">Reference proteome</keyword>
<evidence type="ECO:0000313" key="2">
    <source>
        <dbReference type="EMBL" id="KAL1505190.1"/>
    </source>
</evidence>
<evidence type="ECO:0000313" key="3">
    <source>
        <dbReference type="Proteomes" id="UP001566132"/>
    </source>
</evidence>
<comment type="caution">
    <text evidence="2">The sequence shown here is derived from an EMBL/GenBank/DDBJ whole genome shotgun (WGS) entry which is preliminary data.</text>
</comment>
<feature type="domain" description="DUF4817" evidence="1">
    <location>
        <begin position="29"/>
        <end position="71"/>
    </location>
</feature>
<dbReference type="AlphaFoldDB" id="A0ABD1EYF5"/>
<accession>A0ABD1EYF5</accession>